<feature type="region of interest" description="Disordered" evidence="1">
    <location>
        <begin position="264"/>
        <end position="314"/>
    </location>
</feature>
<dbReference type="EMBL" id="JAPEVI010000003">
    <property type="protein sequence ID" value="MCX2722246.1"/>
    <property type="molecule type" value="Genomic_DNA"/>
</dbReference>
<comment type="caution">
    <text evidence="2">The sequence shown here is derived from an EMBL/GenBank/DDBJ whole genome shotgun (WGS) entry which is preliminary data.</text>
</comment>
<accession>A0ABT3QZJ0</accession>
<evidence type="ECO:0000313" key="2">
    <source>
        <dbReference type="EMBL" id="MCX2722246.1"/>
    </source>
</evidence>
<sequence>MPDDFLELLASDEDELTAYPALRCSPRLSVDLLLRVARSGPDSLRKAIANRPSLRESVISALCQHAGANVISILLDRDDVTLTQAQQTKLSCRSDIVATLGLVLAGQDALNPDGLMAQYLHLPAPLKAKAIAAAEMTSLLRQAQTPGGTAEHRPDSAHLRLQSALVEEAVAQNRTHFADLLAQGLGLPQSSCDLLLQADQSDGLTIALKALGMSASQTTTILIRLFGDSIPLNSLRNLLRLHGTLSFGSANVLVGQWMLQGQADQTTGAHKPAPQHAPQFQERRRREDMPGFPSEDRSARQGASHGQGRRVSGE</sequence>
<feature type="compositionally biased region" description="Basic and acidic residues" evidence="1">
    <location>
        <begin position="281"/>
        <end position="299"/>
    </location>
</feature>
<evidence type="ECO:0000256" key="1">
    <source>
        <dbReference type="SAM" id="MobiDB-lite"/>
    </source>
</evidence>
<gene>
    <name evidence="2" type="ORF">ON753_07470</name>
</gene>
<dbReference type="InterPro" id="IPR019285">
    <property type="entry name" value="DUF2336"/>
</dbReference>
<proteinExistence type="predicted"/>
<reference evidence="2 3" key="1">
    <citation type="journal article" date="2016" name="Int. J. Syst. Evol. Microbiol.">
        <title>Labrenzia salina sp. nov., isolated from the rhizosphere of the halophyte Arthrocnemum macrostachyum.</title>
        <authorList>
            <person name="Camacho M."/>
            <person name="Redondo-Gomez S."/>
            <person name="Rodriguez-Llorente I."/>
            <person name="Rohde M."/>
            <person name="Sproer C."/>
            <person name="Schumann P."/>
            <person name="Klenk H.P."/>
            <person name="Montero-Calasanz M.D.C."/>
        </authorList>
    </citation>
    <scope>NUCLEOTIDE SEQUENCE [LARGE SCALE GENOMIC DNA]</scope>
    <source>
        <strain evidence="2 3">DSM 29163</strain>
    </source>
</reference>
<dbReference type="Proteomes" id="UP001300261">
    <property type="component" value="Unassembled WGS sequence"/>
</dbReference>
<keyword evidence="3" id="KW-1185">Reference proteome</keyword>
<protein>
    <submittedName>
        <fullName evidence="2">DUF2336 domain-containing protein</fullName>
    </submittedName>
</protein>
<dbReference type="RefSeq" id="WP_265967090.1">
    <property type="nucleotide sequence ID" value="NZ_JBHMEB010000010.1"/>
</dbReference>
<dbReference type="Pfam" id="PF10098">
    <property type="entry name" value="DUF2336"/>
    <property type="match status" value="1"/>
</dbReference>
<organism evidence="2 3">
    <name type="scientific">Roseibium salinum</name>
    <dbReference type="NCBI Taxonomy" id="1604349"/>
    <lineage>
        <taxon>Bacteria</taxon>
        <taxon>Pseudomonadati</taxon>
        <taxon>Pseudomonadota</taxon>
        <taxon>Alphaproteobacteria</taxon>
        <taxon>Hyphomicrobiales</taxon>
        <taxon>Stappiaceae</taxon>
        <taxon>Roseibium</taxon>
    </lineage>
</organism>
<name>A0ABT3QZJ0_9HYPH</name>
<evidence type="ECO:0000313" key="3">
    <source>
        <dbReference type="Proteomes" id="UP001300261"/>
    </source>
</evidence>